<feature type="domain" description="Helicase C-terminal" evidence="5">
    <location>
        <begin position="1"/>
        <end position="150"/>
    </location>
</feature>
<name>A0ABQ9NEM0_9PEZI</name>
<dbReference type="Proteomes" id="UP001172684">
    <property type="component" value="Unassembled WGS sequence"/>
</dbReference>
<evidence type="ECO:0000259" key="5">
    <source>
        <dbReference type="PROSITE" id="PS51194"/>
    </source>
</evidence>
<comment type="catalytic activity">
    <reaction evidence="2">
        <text>Couples ATP hydrolysis with the unwinding of duplex DNA by translocating in the 3'-5' direction.</text>
        <dbReference type="EC" id="5.6.2.4"/>
    </reaction>
</comment>
<dbReference type="InterPro" id="IPR001650">
    <property type="entry name" value="Helicase_C-like"/>
</dbReference>
<protein>
    <recommendedName>
        <fullName evidence="3">DNA 3'-5' helicase</fullName>
        <ecNumber evidence="3">5.6.2.4</ecNumber>
    </recommendedName>
</protein>
<dbReference type="Pfam" id="PF00271">
    <property type="entry name" value="Helicase_C"/>
    <property type="match status" value="1"/>
</dbReference>
<comment type="similarity">
    <text evidence="1">Belongs to the helicase family. RecQ subfamily.</text>
</comment>
<evidence type="ECO:0000256" key="1">
    <source>
        <dbReference type="ARBA" id="ARBA00005446"/>
    </source>
</evidence>
<dbReference type="EC" id="5.6.2.4" evidence="3"/>
<keyword evidence="7" id="KW-1185">Reference proteome</keyword>
<accession>A0ABQ9NEM0</accession>
<dbReference type="EMBL" id="JAPDRL010000331">
    <property type="protein sequence ID" value="KAJ9653324.1"/>
    <property type="molecule type" value="Genomic_DNA"/>
</dbReference>
<evidence type="ECO:0000256" key="4">
    <source>
        <dbReference type="SAM" id="MobiDB-lite"/>
    </source>
</evidence>
<reference evidence="6" key="1">
    <citation type="submission" date="2022-10" db="EMBL/GenBank/DDBJ databases">
        <title>Culturing micro-colonial fungi from biological soil crusts in the Mojave desert and describing Neophaeococcomyces mojavensis, and introducing the new genera and species Taxawa tesnikishii.</title>
        <authorList>
            <person name="Kurbessoian T."/>
            <person name="Stajich J.E."/>
        </authorList>
    </citation>
    <scope>NUCLEOTIDE SEQUENCE</scope>
    <source>
        <strain evidence="6">TK_1</strain>
    </source>
</reference>
<evidence type="ECO:0000256" key="2">
    <source>
        <dbReference type="ARBA" id="ARBA00034617"/>
    </source>
</evidence>
<proteinExistence type="inferred from homology"/>
<dbReference type="InterPro" id="IPR027417">
    <property type="entry name" value="P-loop_NTPase"/>
</dbReference>
<dbReference type="SMART" id="SM00490">
    <property type="entry name" value="HELICc"/>
    <property type="match status" value="1"/>
</dbReference>
<organism evidence="6 7">
    <name type="scientific">Coniosporium apollinis</name>
    <dbReference type="NCBI Taxonomy" id="61459"/>
    <lineage>
        <taxon>Eukaryota</taxon>
        <taxon>Fungi</taxon>
        <taxon>Dikarya</taxon>
        <taxon>Ascomycota</taxon>
        <taxon>Pezizomycotina</taxon>
        <taxon>Dothideomycetes</taxon>
        <taxon>Dothideomycetes incertae sedis</taxon>
        <taxon>Coniosporium</taxon>
    </lineage>
</organism>
<comment type="caution">
    <text evidence="6">The sequence shown here is derived from an EMBL/GenBank/DDBJ whole genome shotgun (WGS) entry which is preliminary data.</text>
</comment>
<evidence type="ECO:0000256" key="3">
    <source>
        <dbReference type="ARBA" id="ARBA00034808"/>
    </source>
</evidence>
<dbReference type="SUPFAM" id="SSF52540">
    <property type="entry name" value="P-loop containing nucleoside triphosphate hydrolases"/>
    <property type="match status" value="1"/>
</dbReference>
<dbReference type="Gene3D" id="3.40.50.300">
    <property type="entry name" value="P-loop containing nucleotide triphosphate hydrolases"/>
    <property type="match status" value="1"/>
</dbReference>
<evidence type="ECO:0000313" key="7">
    <source>
        <dbReference type="Proteomes" id="UP001172684"/>
    </source>
</evidence>
<dbReference type="PROSITE" id="PS51194">
    <property type="entry name" value="HELICASE_CTER"/>
    <property type="match status" value="1"/>
</dbReference>
<dbReference type="PANTHER" id="PTHR13710:SF154">
    <property type="entry name" value="RECQ HELICASE, PUTATIVE (AFU_ORTHOLOGUE AFUA_6G14720)-RELATED"/>
    <property type="match status" value="1"/>
</dbReference>
<evidence type="ECO:0000313" key="6">
    <source>
        <dbReference type="EMBL" id="KAJ9653324.1"/>
    </source>
</evidence>
<feature type="region of interest" description="Disordered" evidence="4">
    <location>
        <begin position="140"/>
        <end position="161"/>
    </location>
</feature>
<sequence length="161" mass="17713">MRKNIRYMVQWCGGGKLVETAMDVCPGHDAKSWQSGSVVGITTQARWDKEERLQDWLEKGGLMVATSALDTGVDYPEIVYVLHVGMPYGMIDFAQESGRAGRAGEAVDSIILVEEGETRRKGEGERTIDESAMAAFYRGGQLPARGDERISGTGKRRNART</sequence>
<dbReference type="PANTHER" id="PTHR13710">
    <property type="entry name" value="DNA HELICASE RECQ FAMILY MEMBER"/>
    <property type="match status" value="1"/>
</dbReference>
<gene>
    <name evidence="6" type="ORF">H2201_009152</name>
</gene>